<dbReference type="AlphaFoldDB" id="A0AAE0KPE8"/>
<evidence type="ECO:0000256" key="1">
    <source>
        <dbReference type="SAM" id="MobiDB-lite"/>
    </source>
</evidence>
<feature type="transmembrane region" description="Helical" evidence="2">
    <location>
        <begin position="105"/>
        <end position="135"/>
    </location>
</feature>
<evidence type="ECO:0000313" key="3">
    <source>
        <dbReference type="EMBL" id="KAK3255635.1"/>
    </source>
</evidence>
<protein>
    <submittedName>
        <fullName evidence="3">Uncharacterized protein</fullName>
    </submittedName>
</protein>
<dbReference type="GO" id="GO:0005261">
    <property type="term" value="F:monoatomic cation channel activity"/>
    <property type="evidence" value="ECO:0007669"/>
    <property type="project" value="TreeGrafter"/>
</dbReference>
<dbReference type="PANTHER" id="PTHR13167">
    <property type="entry name" value="PIEZO-TYPE MECHANOSENSITIVE ION CHANNEL COMPONENT"/>
    <property type="match status" value="1"/>
</dbReference>
<keyword evidence="2" id="KW-1133">Transmembrane helix</keyword>
<proteinExistence type="predicted"/>
<accession>A0AAE0KPE8</accession>
<dbReference type="GO" id="GO:0050982">
    <property type="term" value="P:detection of mechanical stimulus"/>
    <property type="evidence" value="ECO:0007669"/>
    <property type="project" value="TreeGrafter"/>
</dbReference>
<dbReference type="GO" id="GO:0042391">
    <property type="term" value="P:regulation of membrane potential"/>
    <property type="evidence" value="ECO:0007669"/>
    <property type="project" value="TreeGrafter"/>
</dbReference>
<dbReference type="GO" id="GO:0008381">
    <property type="term" value="F:mechanosensitive monoatomic ion channel activity"/>
    <property type="evidence" value="ECO:0007669"/>
    <property type="project" value="InterPro"/>
</dbReference>
<dbReference type="PANTHER" id="PTHR13167:SF25">
    <property type="entry name" value="PIEZO-TYPE MECHANOSENSITIVE ION CHANNEL COMPONENT"/>
    <property type="match status" value="1"/>
</dbReference>
<dbReference type="Proteomes" id="UP001190700">
    <property type="component" value="Unassembled WGS sequence"/>
</dbReference>
<dbReference type="EMBL" id="LGRX02022421">
    <property type="protein sequence ID" value="KAK3255635.1"/>
    <property type="molecule type" value="Genomic_DNA"/>
</dbReference>
<keyword evidence="2" id="KW-0472">Membrane</keyword>
<reference evidence="3 4" key="1">
    <citation type="journal article" date="2015" name="Genome Biol. Evol.">
        <title>Comparative Genomics of a Bacterivorous Green Alga Reveals Evolutionary Causalities and Consequences of Phago-Mixotrophic Mode of Nutrition.</title>
        <authorList>
            <person name="Burns J.A."/>
            <person name="Paasch A."/>
            <person name="Narechania A."/>
            <person name="Kim E."/>
        </authorList>
    </citation>
    <scope>NUCLEOTIDE SEQUENCE [LARGE SCALE GENOMIC DNA]</scope>
    <source>
        <strain evidence="3 4">PLY_AMNH</strain>
    </source>
</reference>
<gene>
    <name evidence="3" type="ORF">CYMTET_35192</name>
</gene>
<dbReference type="InterPro" id="IPR027272">
    <property type="entry name" value="Piezo"/>
</dbReference>
<feature type="region of interest" description="Disordered" evidence="1">
    <location>
        <begin position="285"/>
        <end position="310"/>
    </location>
</feature>
<dbReference type="GO" id="GO:0071260">
    <property type="term" value="P:cellular response to mechanical stimulus"/>
    <property type="evidence" value="ECO:0007669"/>
    <property type="project" value="TreeGrafter"/>
</dbReference>
<keyword evidence="4" id="KW-1185">Reference proteome</keyword>
<comment type="caution">
    <text evidence="3">The sequence shown here is derived from an EMBL/GenBank/DDBJ whole genome shotgun (WGS) entry which is preliminary data.</text>
</comment>
<feature type="transmembrane region" description="Helical" evidence="2">
    <location>
        <begin position="173"/>
        <end position="198"/>
    </location>
</feature>
<dbReference type="GO" id="GO:0016020">
    <property type="term" value="C:membrane"/>
    <property type="evidence" value="ECO:0007669"/>
    <property type="project" value="InterPro"/>
</dbReference>
<name>A0AAE0KPE8_9CHLO</name>
<keyword evidence="2" id="KW-0812">Transmembrane</keyword>
<evidence type="ECO:0000256" key="2">
    <source>
        <dbReference type="SAM" id="Phobius"/>
    </source>
</evidence>
<organism evidence="3 4">
    <name type="scientific">Cymbomonas tetramitiformis</name>
    <dbReference type="NCBI Taxonomy" id="36881"/>
    <lineage>
        <taxon>Eukaryota</taxon>
        <taxon>Viridiplantae</taxon>
        <taxon>Chlorophyta</taxon>
        <taxon>Pyramimonadophyceae</taxon>
        <taxon>Pyramimonadales</taxon>
        <taxon>Pyramimonadaceae</taxon>
        <taxon>Cymbomonas</taxon>
    </lineage>
</organism>
<evidence type="ECO:0000313" key="4">
    <source>
        <dbReference type="Proteomes" id="UP001190700"/>
    </source>
</evidence>
<sequence>MLALAEETTQRELGPRRQLWQEAVPVEGDKPNSAQNTFTVTAENDTAQELPAVDVGEKVHLLARIQSRLAVMLEDRDKEREQLCALLYHLPRWIESVFTNIMPDAAIVILVLASFVILNAISLVYLLLAAFMLYAPKMLRLRPTRPWGDSDSDEYHAQMTEWLAMSIEHKSFILVYFCVFLIFASQLRASYALAMAYLDAKTNPLALPAGLPADAPVIWSELTLEARQEWTALDWARYFSYRHSLECFLVLTFAAGTGPRDVVHGGYLFFSLVFLRLRDRCDPASRMSSPHKQRRAGQGGRAQPSPMRDT</sequence>